<dbReference type="InterPro" id="IPR012902">
    <property type="entry name" value="N_methyl_site"/>
</dbReference>
<keyword evidence="1" id="KW-0472">Membrane</keyword>
<protein>
    <recommendedName>
        <fullName evidence="4">Prepilin-type N-terminal cleavage/methylation domain-containing protein</fullName>
    </recommendedName>
</protein>
<dbReference type="Pfam" id="PF07963">
    <property type="entry name" value="N_methyl"/>
    <property type="match status" value="1"/>
</dbReference>
<evidence type="ECO:0000313" key="3">
    <source>
        <dbReference type="Proteomes" id="UP000033866"/>
    </source>
</evidence>
<sequence length="182" mass="19902">MRRNFYEAFTLVEMLIVMGILIILMAVGITAGRFAINRANDVAHQNAVDQLYTGLQAYYTDEREFPAQVAPATLLVEGVTPADNILFDYLDQGAFKGGTEATFYYFVEDEQQQSVLVCVTLGGLLDVKERGIYCNGNGFGDDDLLGGLVTDKNIEFGDAQYTAIVDSAIANSVSGWDGNAWE</sequence>
<dbReference type="SUPFAM" id="SSF54523">
    <property type="entry name" value="Pili subunits"/>
    <property type="match status" value="1"/>
</dbReference>
<dbReference type="Proteomes" id="UP000033866">
    <property type="component" value="Unassembled WGS sequence"/>
</dbReference>
<dbReference type="EMBL" id="LBPV01000037">
    <property type="protein sequence ID" value="KKP64908.1"/>
    <property type="molecule type" value="Genomic_DNA"/>
</dbReference>
<evidence type="ECO:0000313" key="2">
    <source>
        <dbReference type="EMBL" id="KKP64908.1"/>
    </source>
</evidence>
<dbReference type="AlphaFoldDB" id="A0A0G0B695"/>
<keyword evidence="1" id="KW-1133">Transmembrane helix</keyword>
<accession>A0A0G0B695</accession>
<evidence type="ECO:0000256" key="1">
    <source>
        <dbReference type="SAM" id="Phobius"/>
    </source>
</evidence>
<dbReference type="InterPro" id="IPR045584">
    <property type="entry name" value="Pilin-like"/>
</dbReference>
<organism evidence="2 3">
    <name type="scientific">candidate division WS6 bacterium GW2011_GWE1_34_7</name>
    <dbReference type="NCBI Taxonomy" id="1619093"/>
    <lineage>
        <taxon>Bacteria</taxon>
        <taxon>Candidatus Dojkabacteria</taxon>
    </lineage>
</organism>
<gene>
    <name evidence="2" type="ORF">UR61_C0037G0007</name>
</gene>
<feature type="transmembrane region" description="Helical" evidence="1">
    <location>
        <begin position="12"/>
        <end position="36"/>
    </location>
</feature>
<evidence type="ECO:0008006" key="4">
    <source>
        <dbReference type="Google" id="ProtNLM"/>
    </source>
</evidence>
<keyword evidence="1" id="KW-0812">Transmembrane</keyword>
<dbReference type="Gene3D" id="3.30.700.10">
    <property type="entry name" value="Glycoprotein, Type 4 Pilin"/>
    <property type="match status" value="1"/>
</dbReference>
<name>A0A0G0B695_9BACT</name>
<proteinExistence type="predicted"/>
<comment type="caution">
    <text evidence="2">The sequence shown here is derived from an EMBL/GenBank/DDBJ whole genome shotgun (WGS) entry which is preliminary data.</text>
</comment>
<reference evidence="2 3" key="1">
    <citation type="journal article" date="2015" name="Nature">
        <title>rRNA introns, odd ribosomes, and small enigmatic genomes across a large radiation of phyla.</title>
        <authorList>
            <person name="Brown C.T."/>
            <person name="Hug L.A."/>
            <person name="Thomas B.C."/>
            <person name="Sharon I."/>
            <person name="Castelle C.J."/>
            <person name="Singh A."/>
            <person name="Wilkins M.J."/>
            <person name="Williams K.H."/>
            <person name="Banfield J.F."/>
        </authorList>
    </citation>
    <scope>NUCLEOTIDE SEQUENCE [LARGE SCALE GENOMIC DNA]</scope>
</reference>